<evidence type="ECO:0000256" key="9">
    <source>
        <dbReference type="RuleBase" id="RU000320"/>
    </source>
</evidence>
<evidence type="ECO:0000259" key="14">
    <source>
        <dbReference type="Pfam" id="PF13244"/>
    </source>
</evidence>
<feature type="transmembrane region" description="Helical" evidence="10">
    <location>
        <begin position="638"/>
        <end position="655"/>
    </location>
</feature>
<feature type="transmembrane region" description="Helical" evidence="10">
    <location>
        <begin position="467"/>
        <end position="489"/>
    </location>
</feature>
<dbReference type="InterPro" id="IPR007182">
    <property type="entry name" value="MnhB"/>
</dbReference>
<feature type="domain" description="Na+/H+ antiporter MnhB subunit-related protein" evidence="13">
    <location>
        <begin position="844"/>
        <end position="967"/>
    </location>
</feature>
<evidence type="ECO:0000259" key="15">
    <source>
        <dbReference type="Pfam" id="PF20501"/>
    </source>
</evidence>
<dbReference type="InterPro" id="IPR046806">
    <property type="entry name" value="MrpA_C/MbhE"/>
</dbReference>
<keyword evidence="8 10" id="KW-0472">Membrane</keyword>
<dbReference type="PANTHER" id="PTHR43373">
    <property type="entry name" value="NA(+)/H(+) ANTIPORTER SUBUNIT"/>
    <property type="match status" value="1"/>
</dbReference>
<gene>
    <name evidence="16" type="ORF">FB389_1478</name>
</gene>
<keyword evidence="17" id="KW-1185">Reference proteome</keyword>
<feature type="domain" description="MrpA C-terminal/MbhD" evidence="14">
    <location>
        <begin position="620"/>
        <end position="684"/>
    </location>
</feature>
<evidence type="ECO:0000256" key="5">
    <source>
        <dbReference type="ARBA" id="ARBA00022692"/>
    </source>
</evidence>
<dbReference type="Pfam" id="PF13244">
    <property type="entry name" value="MbhD"/>
    <property type="match status" value="1"/>
</dbReference>
<evidence type="ECO:0000256" key="8">
    <source>
        <dbReference type="ARBA" id="ARBA00023136"/>
    </source>
</evidence>
<evidence type="ECO:0000256" key="4">
    <source>
        <dbReference type="ARBA" id="ARBA00022475"/>
    </source>
</evidence>
<dbReference type="PRINTS" id="PR01434">
    <property type="entry name" value="NADHDHGNASE5"/>
</dbReference>
<dbReference type="Pfam" id="PF00662">
    <property type="entry name" value="Proton_antipo_N"/>
    <property type="match status" value="1"/>
</dbReference>
<dbReference type="GO" id="GO:0015297">
    <property type="term" value="F:antiporter activity"/>
    <property type="evidence" value="ECO:0007669"/>
    <property type="project" value="UniProtKB-KW"/>
</dbReference>
<feature type="transmembrane region" description="Helical" evidence="10">
    <location>
        <begin position="847"/>
        <end position="866"/>
    </location>
</feature>
<dbReference type="Pfam" id="PF20501">
    <property type="entry name" value="MbhE"/>
    <property type="match status" value="1"/>
</dbReference>
<sequence length="985" mass="102823">MLYVLTFHVVVALLAPTVMRRFGRRGFTALALAPASTAAYAAAIAAPVLAGRQVVSSVRWVPTLDLSLTFRIDTLSWVMLLIVGAVGALVLVYCAGYFSPKAAGNGRFGAVFVAFAGAMAGLVAADNTLVMFTFWELTTVFSYLLIGHYSDRKPSRRAAMQAIVVTTAGGLTMLVGLILFGESVAGGYSFQTLIAGHPHTSVTTAALVCVIVGAASKSALIPMHFWLPAAMAAPTPVSSYLHAAAMVKAGVYLLARFAPGYSDNRTWLILTLTLGSATFLLGGYRALRQHDLKLILAYGTVSQLGLLVLLLSAGSRAAALAGLALLCAHAMFKATLFLTTGAIDVAAGSRDLRRLTGVGKRVPVLAVAAGIAIASMAGVIPTAGYVAKEAAMDSFAHGGVAAGGAVAGWLLFAVVVAGSILTVAYGLRFWWGAFASKPEGAGRAAQAADPDEDLSCIDPATIKKPGALLVIPPAILAAASLLVGLLPHVTERILGPYANSYPAGDGGHLTLWGGLTPALFGSIAALGVGALLFAARAPIEAFQRRIGSPVEADYIYRRFMRKLDDFAADTTAFTQRGSLPFYLGVIFSVFALAGGFALARSQGIGRVRLFDSFAQIMPVVVICIAVVLVVRSRRRLKAVLLAGFGGYAVAALFILHGAPDLALTQVLVETITLVVFVLVLRKLPPYFSDRPLARSRWSRLGIAVAVGVVAMGLALVAPGARVDLPVSSGIADQIYSYGGGKNIVNVILVDTRAWDTMGEISVLLAAATGIASLVFLRRRTSQIERVEDLSGPASNVNVWGGAGVNDNAAALRRQDAATTRVPAGSKPAWLRAVPTLAPLRRSLIFEVVTRIVFHPLVVFAAFLLFSGHNNPGGGFAAGLVVGIALVIRYLAGGRYELSDALPVQPGLLLGSGLVLSVGTGLVALVTGNSMLQSVIWHLTVPLVGDVKIVSSLFFDVGVFLVVVGLVLDILRSLGAEIDKQGEVRS</sequence>
<dbReference type="EMBL" id="VFNV01000001">
    <property type="protein sequence ID" value="TQK76787.1"/>
    <property type="molecule type" value="Genomic_DNA"/>
</dbReference>
<dbReference type="GO" id="GO:0006811">
    <property type="term" value="P:monoatomic ion transport"/>
    <property type="evidence" value="ECO:0007669"/>
    <property type="project" value="UniProtKB-KW"/>
</dbReference>
<dbReference type="InterPro" id="IPR042106">
    <property type="entry name" value="Nuo/plastoQ_OxRdtase_6_NuoJ"/>
</dbReference>
<keyword evidence="5 9" id="KW-0812">Transmembrane</keyword>
<keyword evidence="2" id="KW-0813">Transport</keyword>
<feature type="domain" description="MrpA C-terminal/MbhE" evidence="15">
    <location>
        <begin position="698"/>
        <end position="780"/>
    </location>
</feature>
<evidence type="ECO:0000259" key="13">
    <source>
        <dbReference type="Pfam" id="PF04039"/>
    </source>
</evidence>
<evidence type="ECO:0000313" key="17">
    <source>
        <dbReference type="Proteomes" id="UP000316181"/>
    </source>
</evidence>
<feature type="transmembrane region" description="Helical" evidence="10">
    <location>
        <begin position="129"/>
        <end position="146"/>
    </location>
</feature>
<protein>
    <submittedName>
        <fullName evidence="16">Multisubunit sodium/proton antiporter MrpA subunit /multisubunit sodium/proton antiporter MrpB subunit</fullName>
    </submittedName>
</protein>
<name>A0A542SRE6_9MICO</name>
<dbReference type="Pfam" id="PF00361">
    <property type="entry name" value="Proton_antipo_M"/>
    <property type="match status" value="1"/>
</dbReference>
<keyword evidence="4" id="KW-1003">Cell membrane</keyword>
<dbReference type="InterPro" id="IPR001516">
    <property type="entry name" value="Proton_antipo_N"/>
</dbReference>
<dbReference type="PANTHER" id="PTHR43373:SF1">
    <property type="entry name" value="NA(+)_H(+) ANTIPORTER SUBUNIT A"/>
    <property type="match status" value="1"/>
</dbReference>
<evidence type="ECO:0000256" key="6">
    <source>
        <dbReference type="ARBA" id="ARBA00022989"/>
    </source>
</evidence>
<evidence type="ECO:0000313" key="16">
    <source>
        <dbReference type="EMBL" id="TQK76787.1"/>
    </source>
</evidence>
<evidence type="ECO:0000256" key="10">
    <source>
        <dbReference type="SAM" id="Phobius"/>
    </source>
</evidence>
<evidence type="ECO:0000259" key="11">
    <source>
        <dbReference type="Pfam" id="PF00361"/>
    </source>
</evidence>
<feature type="transmembrane region" description="Helical" evidence="10">
    <location>
        <begin position="903"/>
        <end position="926"/>
    </location>
</feature>
<feature type="transmembrane region" description="Helical" evidence="10">
    <location>
        <begin position="700"/>
        <end position="720"/>
    </location>
</feature>
<dbReference type="InterPro" id="IPR050616">
    <property type="entry name" value="CPA3_Na-H_Antiporter_A"/>
</dbReference>
<comment type="subcellular location">
    <subcellularLocation>
        <location evidence="1">Cell membrane</location>
        <topology evidence="1">Multi-pass membrane protein</topology>
    </subcellularLocation>
    <subcellularLocation>
        <location evidence="9">Membrane</location>
        <topology evidence="9">Multi-pass membrane protein</topology>
    </subcellularLocation>
</comment>
<feature type="transmembrane region" description="Helical" evidence="10">
    <location>
        <begin position="201"/>
        <end position="227"/>
    </location>
</feature>
<dbReference type="InterPro" id="IPR001750">
    <property type="entry name" value="ND/Mrp_TM"/>
</dbReference>
<dbReference type="Pfam" id="PF04039">
    <property type="entry name" value="MnhB"/>
    <property type="match status" value="1"/>
</dbReference>
<organism evidence="16 17">
    <name type="scientific">Rarobacter incanus</name>
    <dbReference type="NCBI Taxonomy" id="153494"/>
    <lineage>
        <taxon>Bacteria</taxon>
        <taxon>Bacillati</taxon>
        <taxon>Actinomycetota</taxon>
        <taxon>Actinomycetes</taxon>
        <taxon>Micrococcales</taxon>
        <taxon>Rarobacteraceae</taxon>
        <taxon>Rarobacter</taxon>
    </lineage>
</organism>
<dbReference type="AlphaFoldDB" id="A0A542SRE6"/>
<feature type="transmembrane region" description="Helical" evidence="10">
    <location>
        <begin position="75"/>
        <end position="98"/>
    </location>
</feature>
<dbReference type="NCBIfam" id="NF009284">
    <property type="entry name" value="PRK12644.1"/>
    <property type="match status" value="1"/>
</dbReference>
<feature type="transmembrane region" description="Helical" evidence="10">
    <location>
        <begin position="364"/>
        <end position="386"/>
    </location>
</feature>
<feature type="domain" description="NADH:quinone oxidoreductase/Mrp antiporter transmembrane" evidence="11">
    <location>
        <begin position="125"/>
        <end position="394"/>
    </location>
</feature>
<feature type="transmembrane region" description="Helical" evidence="10">
    <location>
        <begin position="661"/>
        <end position="680"/>
    </location>
</feature>
<keyword evidence="3" id="KW-0050">Antiport</keyword>
<dbReference type="InterPro" id="IPR025383">
    <property type="entry name" value="MrpA_C/MbhD"/>
</dbReference>
<feature type="transmembrane region" description="Helical" evidence="10">
    <location>
        <begin position="105"/>
        <end position="123"/>
    </location>
</feature>
<feature type="transmembrane region" description="Helical" evidence="10">
    <location>
        <begin position="294"/>
        <end position="313"/>
    </location>
</feature>
<evidence type="ECO:0000256" key="2">
    <source>
        <dbReference type="ARBA" id="ARBA00022448"/>
    </source>
</evidence>
<keyword evidence="7" id="KW-0406">Ion transport</keyword>
<feature type="transmembrane region" description="Helical" evidence="10">
    <location>
        <begin position="612"/>
        <end position="631"/>
    </location>
</feature>
<feature type="transmembrane region" description="Helical" evidence="10">
    <location>
        <begin position="581"/>
        <end position="600"/>
    </location>
</feature>
<feature type="transmembrane region" description="Helical" evidence="10">
    <location>
        <begin position="946"/>
        <end position="970"/>
    </location>
</feature>
<feature type="transmembrane region" description="Helical" evidence="10">
    <location>
        <begin position="509"/>
        <end position="535"/>
    </location>
</feature>
<feature type="transmembrane region" description="Helical" evidence="10">
    <location>
        <begin position="158"/>
        <end position="181"/>
    </location>
</feature>
<comment type="caution">
    <text evidence="16">The sequence shown here is derived from an EMBL/GenBank/DDBJ whole genome shotgun (WGS) entry which is preliminary data.</text>
</comment>
<keyword evidence="6 10" id="KW-1133">Transmembrane helix</keyword>
<dbReference type="GO" id="GO:0005886">
    <property type="term" value="C:plasma membrane"/>
    <property type="evidence" value="ECO:0007669"/>
    <property type="project" value="UniProtKB-SubCell"/>
</dbReference>
<dbReference type="Proteomes" id="UP000316181">
    <property type="component" value="Unassembled WGS sequence"/>
</dbReference>
<reference evidence="16 17" key="1">
    <citation type="submission" date="2019-06" db="EMBL/GenBank/DDBJ databases">
        <title>Sequencing the genomes of 1000 actinobacteria strains.</title>
        <authorList>
            <person name="Klenk H.-P."/>
        </authorList>
    </citation>
    <scope>NUCLEOTIDE SEQUENCE [LARGE SCALE GENOMIC DNA]</scope>
    <source>
        <strain evidence="16 17">DSM 10596</strain>
    </source>
</reference>
<feature type="transmembrane region" description="Helical" evidence="10">
    <location>
        <begin position="267"/>
        <end position="287"/>
    </location>
</feature>
<feature type="transmembrane region" description="Helical" evidence="10">
    <location>
        <begin position="760"/>
        <end position="776"/>
    </location>
</feature>
<feature type="domain" description="NADH-Ubiquinone oxidoreductase (complex I) chain 5 N-terminal" evidence="12">
    <location>
        <begin position="63"/>
        <end position="108"/>
    </location>
</feature>
<feature type="transmembrane region" description="Helical" evidence="10">
    <location>
        <begin position="319"/>
        <end position="343"/>
    </location>
</feature>
<proteinExistence type="predicted"/>
<dbReference type="Gene3D" id="1.20.120.1200">
    <property type="entry name" value="NADH-ubiquinone/plastoquinone oxidoreductase chain 6, subunit NuoJ"/>
    <property type="match status" value="1"/>
</dbReference>
<evidence type="ECO:0000256" key="7">
    <source>
        <dbReference type="ARBA" id="ARBA00023065"/>
    </source>
</evidence>
<evidence type="ECO:0000259" key="12">
    <source>
        <dbReference type="Pfam" id="PF00662"/>
    </source>
</evidence>
<accession>A0A542SRE6</accession>
<evidence type="ECO:0000256" key="3">
    <source>
        <dbReference type="ARBA" id="ARBA00022449"/>
    </source>
</evidence>
<feature type="transmembrane region" description="Helical" evidence="10">
    <location>
        <begin position="872"/>
        <end position="891"/>
    </location>
</feature>
<feature type="transmembrane region" description="Helical" evidence="10">
    <location>
        <begin position="406"/>
        <end position="427"/>
    </location>
</feature>
<dbReference type="OrthoDB" id="9811798at2"/>
<evidence type="ECO:0000256" key="1">
    <source>
        <dbReference type="ARBA" id="ARBA00004651"/>
    </source>
</evidence>